<reference evidence="2 3" key="1">
    <citation type="submission" date="2014-08" db="EMBL/GenBank/DDBJ databases">
        <title>Complete genome sequence of Corynebacterium phocae M408/89/1(T)(=DSM 44612(T)), isolated from the common seal (Phoca vitulina).</title>
        <authorList>
            <person name="Ruckert C."/>
            <person name="Albersmeier A."/>
            <person name="Winkler A."/>
            <person name="Kalinowski J."/>
        </authorList>
    </citation>
    <scope>NUCLEOTIDE SEQUENCE [LARGE SCALE GENOMIC DNA]</scope>
    <source>
        <strain evidence="2 3">M408/89/1</strain>
    </source>
</reference>
<proteinExistence type="predicted"/>
<organism evidence="2 3">
    <name type="scientific">Corynebacterium phocae</name>
    <dbReference type="NCBI Taxonomy" id="161895"/>
    <lineage>
        <taxon>Bacteria</taxon>
        <taxon>Bacillati</taxon>
        <taxon>Actinomycetota</taxon>
        <taxon>Actinomycetes</taxon>
        <taxon>Mycobacteriales</taxon>
        <taxon>Corynebacteriaceae</taxon>
        <taxon>Corynebacterium</taxon>
    </lineage>
</organism>
<keyword evidence="3" id="KW-1185">Reference proteome</keyword>
<evidence type="ECO:0000313" key="2">
    <source>
        <dbReference type="EMBL" id="APT92648.1"/>
    </source>
</evidence>
<evidence type="ECO:0000256" key="1">
    <source>
        <dbReference type="SAM" id="MobiDB-lite"/>
    </source>
</evidence>
<dbReference type="EMBL" id="CP009249">
    <property type="protein sequence ID" value="APT92648.1"/>
    <property type="molecule type" value="Genomic_DNA"/>
</dbReference>
<gene>
    <name evidence="2" type="ORF">CPHO_06790</name>
</gene>
<protein>
    <submittedName>
        <fullName evidence="2">Uncharacterized protein</fullName>
    </submittedName>
</protein>
<dbReference type="Proteomes" id="UP000185491">
    <property type="component" value="Chromosome"/>
</dbReference>
<feature type="region of interest" description="Disordered" evidence="1">
    <location>
        <begin position="1"/>
        <end position="39"/>
    </location>
</feature>
<dbReference type="AlphaFoldDB" id="A0A1L7D3F0"/>
<evidence type="ECO:0000313" key="3">
    <source>
        <dbReference type="Proteomes" id="UP000185491"/>
    </source>
</evidence>
<dbReference type="KEGG" id="cpho:CPHO_06790"/>
<name>A0A1L7D3F0_9CORY</name>
<accession>A0A1L7D3F0</accession>
<sequence>MATTLAVGSPVKAQAQVPNVRPHISRTNGDRLHNSPIGENQLPGSAQTLHRDGYLDEVLVGLGIAEILAAIIGTAVTNQVNLPQGLNGQFVDKLPF</sequence>